<organism evidence="2 3">
    <name type="scientific">Crucibulum laeve</name>
    <dbReference type="NCBI Taxonomy" id="68775"/>
    <lineage>
        <taxon>Eukaryota</taxon>
        <taxon>Fungi</taxon>
        <taxon>Dikarya</taxon>
        <taxon>Basidiomycota</taxon>
        <taxon>Agaricomycotina</taxon>
        <taxon>Agaricomycetes</taxon>
        <taxon>Agaricomycetidae</taxon>
        <taxon>Agaricales</taxon>
        <taxon>Agaricineae</taxon>
        <taxon>Nidulariaceae</taxon>
        <taxon>Crucibulum</taxon>
    </lineage>
</organism>
<dbReference type="STRING" id="68775.A0A5C3M4B1"/>
<feature type="chain" id="PRO_5022979946" evidence="1">
    <location>
        <begin position="23"/>
        <end position="233"/>
    </location>
</feature>
<keyword evidence="3" id="KW-1185">Reference proteome</keyword>
<evidence type="ECO:0000313" key="2">
    <source>
        <dbReference type="EMBL" id="TFK35931.1"/>
    </source>
</evidence>
<protein>
    <submittedName>
        <fullName evidence="2">Uncharacterized protein</fullName>
    </submittedName>
</protein>
<gene>
    <name evidence="2" type="ORF">BDQ12DRAFT_737235</name>
</gene>
<dbReference type="OrthoDB" id="3685327at2759"/>
<dbReference type="AlphaFoldDB" id="A0A5C3M4B1"/>
<dbReference type="EMBL" id="ML213617">
    <property type="protein sequence ID" value="TFK35931.1"/>
    <property type="molecule type" value="Genomic_DNA"/>
</dbReference>
<sequence>MKLSLASTLLLTSAGISTVVSALPAVTSFDGRQLETTTRLQEREIFSTDVLEERDFYDDNILEARDFFDEDMLEARTFYYDDELQARGYEYELEERDFDELEARGAVGLAVDVAEGIVKIVNIIKGEVEKDKAKRSQFTQSLVQKFVKQYPHFNIVVCHTKHDKKFDGKEGVDWGHKHQEFDVKIGGTVGYEIYWFKGGWFDRKGDGGYLNWAYQGRIIKNERKGAKLTFAAP</sequence>
<name>A0A5C3M4B1_9AGAR</name>
<evidence type="ECO:0000313" key="3">
    <source>
        <dbReference type="Proteomes" id="UP000308652"/>
    </source>
</evidence>
<feature type="signal peptide" evidence="1">
    <location>
        <begin position="1"/>
        <end position="22"/>
    </location>
</feature>
<dbReference type="Proteomes" id="UP000308652">
    <property type="component" value="Unassembled WGS sequence"/>
</dbReference>
<keyword evidence="1" id="KW-0732">Signal</keyword>
<reference evidence="2 3" key="1">
    <citation type="journal article" date="2019" name="Nat. Ecol. Evol.">
        <title>Megaphylogeny resolves global patterns of mushroom evolution.</title>
        <authorList>
            <person name="Varga T."/>
            <person name="Krizsan K."/>
            <person name="Foldi C."/>
            <person name="Dima B."/>
            <person name="Sanchez-Garcia M."/>
            <person name="Sanchez-Ramirez S."/>
            <person name="Szollosi G.J."/>
            <person name="Szarkandi J.G."/>
            <person name="Papp V."/>
            <person name="Albert L."/>
            <person name="Andreopoulos W."/>
            <person name="Angelini C."/>
            <person name="Antonin V."/>
            <person name="Barry K.W."/>
            <person name="Bougher N.L."/>
            <person name="Buchanan P."/>
            <person name="Buyck B."/>
            <person name="Bense V."/>
            <person name="Catcheside P."/>
            <person name="Chovatia M."/>
            <person name="Cooper J."/>
            <person name="Damon W."/>
            <person name="Desjardin D."/>
            <person name="Finy P."/>
            <person name="Geml J."/>
            <person name="Haridas S."/>
            <person name="Hughes K."/>
            <person name="Justo A."/>
            <person name="Karasinski D."/>
            <person name="Kautmanova I."/>
            <person name="Kiss B."/>
            <person name="Kocsube S."/>
            <person name="Kotiranta H."/>
            <person name="LaButti K.M."/>
            <person name="Lechner B.E."/>
            <person name="Liimatainen K."/>
            <person name="Lipzen A."/>
            <person name="Lukacs Z."/>
            <person name="Mihaltcheva S."/>
            <person name="Morgado L.N."/>
            <person name="Niskanen T."/>
            <person name="Noordeloos M.E."/>
            <person name="Ohm R.A."/>
            <person name="Ortiz-Santana B."/>
            <person name="Ovrebo C."/>
            <person name="Racz N."/>
            <person name="Riley R."/>
            <person name="Savchenko A."/>
            <person name="Shiryaev A."/>
            <person name="Soop K."/>
            <person name="Spirin V."/>
            <person name="Szebenyi C."/>
            <person name="Tomsovsky M."/>
            <person name="Tulloss R.E."/>
            <person name="Uehling J."/>
            <person name="Grigoriev I.V."/>
            <person name="Vagvolgyi C."/>
            <person name="Papp T."/>
            <person name="Martin F.M."/>
            <person name="Miettinen O."/>
            <person name="Hibbett D.S."/>
            <person name="Nagy L.G."/>
        </authorList>
    </citation>
    <scope>NUCLEOTIDE SEQUENCE [LARGE SCALE GENOMIC DNA]</scope>
    <source>
        <strain evidence="2 3">CBS 166.37</strain>
    </source>
</reference>
<evidence type="ECO:0000256" key="1">
    <source>
        <dbReference type="SAM" id="SignalP"/>
    </source>
</evidence>
<accession>A0A5C3M4B1</accession>
<proteinExistence type="predicted"/>